<accession>A0ABM4AFK2</accession>
<dbReference type="InterPro" id="IPR036388">
    <property type="entry name" value="WH-like_DNA-bd_sf"/>
</dbReference>
<protein>
    <submittedName>
        <fullName evidence="6">Disease resistance protein RGA3</fullName>
    </submittedName>
</protein>
<keyword evidence="2" id="KW-0611">Plant defense</keyword>
<keyword evidence="1" id="KW-0677">Repeat</keyword>
<feature type="domain" description="NB-ARC" evidence="3">
    <location>
        <begin position="16"/>
        <end position="69"/>
    </location>
</feature>
<dbReference type="GeneID" id="132804974"/>
<evidence type="ECO:0000256" key="1">
    <source>
        <dbReference type="ARBA" id="ARBA00022737"/>
    </source>
</evidence>
<keyword evidence="5" id="KW-1185">Reference proteome</keyword>
<dbReference type="Pfam" id="PF23559">
    <property type="entry name" value="WHD_DRP"/>
    <property type="match status" value="1"/>
</dbReference>
<organism evidence="5 6">
    <name type="scientific">Ziziphus jujuba</name>
    <name type="common">Chinese jujube</name>
    <name type="synonym">Ziziphus sativa</name>
    <dbReference type="NCBI Taxonomy" id="326968"/>
    <lineage>
        <taxon>Eukaryota</taxon>
        <taxon>Viridiplantae</taxon>
        <taxon>Streptophyta</taxon>
        <taxon>Embryophyta</taxon>
        <taxon>Tracheophyta</taxon>
        <taxon>Spermatophyta</taxon>
        <taxon>Magnoliopsida</taxon>
        <taxon>eudicotyledons</taxon>
        <taxon>Gunneridae</taxon>
        <taxon>Pentapetalae</taxon>
        <taxon>rosids</taxon>
        <taxon>fabids</taxon>
        <taxon>Rosales</taxon>
        <taxon>Rhamnaceae</taxon>
        <taxon>Paliureae</taxon>
        <taxon>Ziziphus</taxon>
    </lineage>
</organism>
<dbReference type="PANTHER" id="PTHR23155:SF1156">
    <property type="entry name" value="LEUCINE-RICH REPEAT AND WD REPEAT-CONTAINING PROTEIN 1"/>
    <property type="match status" value="1"/>
</dbReference>
<dbReference type="InterPro" id="IPR042197">
    <property type="entry name" value="Apaf_helical"/>
</dbReference>
<dbReference type="PANTHER" id="PTHR23155">
    <property type="entry name" value="DISEASE RESISTANCE PROTEIN RP"/>
    <property type="match status" value="1"/>
</dbReference>
<dbReference type="RefSeq" id="XP_060675524.1">
    <property type="nucleotide sequence ID" value="XM_060819541.1"/>
</dbReference>
<dbReference type="InterPro" id="IPR058922">
    <property type="entry name" value="WHD_DRP"/>
</dbReference>
<gene>
    <name evidence="6" type="primary">LOC132804974</name>
</gene>
<dbReference type="InterPro" id="IPR002182">
    <property type="entry name" value="NB-ARC"/>
</dbReference>
<sequence>MWACVSDPFDEIKVAKAITESLKGSRVVVTTRKVEVATMMGAAAQMITMQLPSDEYCWSIFSGLAFRERNSEECKQLERVGRQIASKCQGLPLVAKSLGSSMRSEVTEEEWKDVLCSRFWELKDEQTKTFAPFSLSYYDLSPGGRRCFCYCSVFPKDCEFEKDGLVHMWMSQGHLSGSRNPEEESEKCFQILTVRSFFQDFEVDYDGSIKISKMHDILHDFAQLLTRNKCSTMRVEVNMEKAEPPRVEKILHS</sequence>
<dbReference type="InterPro" id="IPR044974">
    <property type="entry name" value="Disease_R_plants"/>
</dbReference>
<dbReference type="Pfam" id="PF00931">
    <property type="entry name" value="NB-ARC"/>
    <property type="match status" value="1"/>
</dbReference>
<dbReference type="InterPro" id="IPR027417">
    <property type="entry name" value="P-loop_NTPase"/>
</dbReference>
<evidence type="ECO:0000256" key="2">
    <source>
        <dbReference type="ARBA" id="ARBA00022821"/>
    </source>
</evidence>
<name>A0ABM4AFK2_ZIZJJ</name>
<evidence type="ECO:0000259" key="4">
    <source>
        <dbReference type="Pfam" id="PF23559"/>
    </source>
</evidence>
<dbReference type="Gene3D" id="1.10.10.10">
    <property type="entry name" value="Winged helix-like DNA-binding domain superfamily/Winged helix DNA-binding domain"/>
    <property type="match status" value="1"/>
</dbReference>
<feature type="domain" description="Disease resistance protein winged helix" evidence="4">
    <location>
        <begin position="153"/>
        <end position="222"/>
    </location>
</feature>
<evidence type="ECO:0000313" key="6">
    <source>
        <dbReference type="RefSeq" id="XP_060675524.1"/>
    </source>
</evidence>
<dbReference type="SUPFAM" id="SSF52540">
    <property type="entry name" value="P-loop containing nucleoside triphosphate hydrolases"/>
    <property type="match status" value="1"/>
</dbReference>
<evidence type="ECO:0000313" key="5">
    <source>
        <dbReference type="Proteomes" id="UP001652623"/>
    </source>
</evidence>
<proteinExistence type="predicted"/>
<dbReference type="Gene3D" id="1.10.8.430">
    <property type="entry name" value="Helical domain of apoptotic protease-activating factors"/>
    <property type="match status" value="1"/>
</dbReference>
<dbReference type="Proteomes" id="UP001652623">
    <property type="component" value="Chromosome 8"/>
</dbReference>
<evidence type="ECO:0000259" key="3">
    <source>
        <dbReference type="Pfam" id="PF00931"/>
    </source>
</evidence>
<reference evidence="6" key="1">
    <citation type="submission" date="2025-08" db="UniProtKB">
        <authorList>
            <consortium name="RefSeq"/>
        </authorList>
    </citation>
    <scope>IDENTIFICATION</scope>
    <source>
        <tissue evidence="6">Seedling</tissue>
    </source>
</reference>